<comment type="caution">
    <text evidence="20">The sequence shown here is derived from an EMBL/GenBank/DDBJ whole genome shotgun (WGS) entry which is preliminary data.</text>
</comment>
<protein>
    <recommendedName>
        <fullName evidence="16">Squalene monooxygenase</fullName>
        <ecNumber evidence="16">1.14.14.17</ecNumber>
    </recommendedName>
</protein>
<comment type="subcellular location">
    <subcellularLocation>
        <location evidence="3 16">Endoplasmic reticulum membrane</location>
        <topology evidence="3 16">Multi-pass membrane protein</topology>
    </subcellularLocation>
    <subcellularLocation>
        <location evidence="2">Microsome membrane</location>
        <topology evidence="2">Multi-pass membrane protein</topology>
    </subcellularLocation>
</comment>
<dbReference type="PANTHER" id="PTHR10835">
    <property type="entry name" value="SQUALENE MONOOXYGENASE"/>
    <property type="match status" value="1"/>
</dbReference>
<dbReference type="InterPro" id="IPR006076">
    <property type="entry name" value="FAD-dep_OxRdtase"/>
</dbReference>
<comment type="function">
    <text evidence="16">Catalyzes the stereospecific oxidation of squalene to (S)-2,3-epoxysqualene, and is considered to be a rate-limiting enzyme in steroid biosynthesis.</text>
</comment>
<dbReference type="PRINTS" id="PR00420">
    <property type="entry name" value="RNGMNOXGNASE"/>
</dbReference>
<dbReference type="EMBL" id="QWIT01000078">
    <property type="protein sequence ID" value="RMZ32115.1"/>
    <property type="molecule type" value="Genomic_DNA"/>
</dbReference>
<evidence type="ECO:0000256" key="5">
    <source>
        <dbReference type="ARBA" id="ARBA00022630"/>
    </source>
</evidence>
<dbReference type="InterPro" id="IPR040125">
    <property type="entry name" value="Squalene_monox"/>
</dbReference>
<dbReference type="GO" id="GO:0005789">
    <property type="term" value="C:endoplasmic reticulum membrane"/>
    <property type="evidence" value="ECO:0007669"/>
    <property type="project" value="UniProtKB-SubCell"/>
</dbReference>
<dbReference type="PANTHER" id="PTHR10835:SF0">
    <property type="entry name" value="SQUALENE MONOOXYGENASE"/>
    <property type="match status" value="1"/>
</dbReference>
<keyword evidence="10" id="KW-0443">Lipid metabolism</keyword>
<keyword evidence="10" id="KW-0752">Steroid biosynthesis</keyword>
<feature type="domain" description="Squalene epoxidase" evidence="19">
    <location>
        <begin position="207"/>
        <end position="482"/>
    </location>
</feature>
<evidence type="ECO:0000259" key="19">
    <source>
        <dbReference type="Pfam" id="PF08491"/>
    </source>
</evidence>
<evidence type="ECO:0000256" key="13">
    <source>
        <dbReference type="ARBA" id="ARBA00023136"/>
    </source>
</evidence>
<dbReference type="AlphaFoldDB" id="A0A3M7H5U4"/>
<evidence type="ECO:0000256" key="17">
    <source>
        <dbReference type="SAM" id="MobiDB-lite"/>
    </source>
</evidence>
<comment type="pathway">
    <text evidence="15">Steroid metabolism; ergosterol biosynthesis.</text>
</comment>
<feature type="compositionally biased region" description="Basic and acidic residues" evidence="17">
    <location>
        <begin position="126"/>
        <end position="141"/>
    </location>
</feature>
<feature type="region of interest" description="Disordered" evidence="17">
    <location>
        <begin position="118"/>
        <end position="148"/>
    </location>
</feature>
<evidence type="ECO:0000256" key="6">
    <source>
        <dbReference type="ARBA" id="ARBA00022692"/>
    </source>
</evidence>
<organism evidence="20 22">
    <name type="scientific">Hortaea werneckii</name>
    <name type="common">Black yeast</name>
    <name type="synonym">Cladosporium werneckii</name>
    <dbReference type="NCBI Taxonomy" id="91943"/>
    <lineage>
        <taxon>Eukaryota</taxon>
        <taxon>Fungi</taxon>
        <taxon>Dikarya</taxon>
        <taxon>Ascomycota</taxon>
        <taxon>Pezizomycotina</taxon>
        <taxon>Dothideomycetes</taxon>
        <taxon>Dothideomycetidae</taxon>
        <taxon>Mycosphaerellales</taxon>
        <taxon>Teratosphaeriaceae</taxon>
        <taxon>Hortaea</taxon>
    </lineage>
</organism>
<dbReference type="GO" id="GO:0050660">
    <property type="term" value="F:flavin adenine dinucleotide binding"/>
    <property type="evidence" value="ECO:0007669"/>
    <property type="project" value="UniProtKB-UniRule"/>
</dbReference>
<evidence type="ECO:0000256" key="12">
    <source>
        <dbReference type="ARBA" id="ARBA00023002"/>
    </source>
</evidence>
<feature type="transmembrane region" description="Helical" evidence="16">
    <location>
        <begin position="453"/>
        <end position="471"/>
    </location>
</feature>
<dbReference type="EMBL" id="QWIS01000084">
    <property type="protein sequence ID" value="RMZ08576.1"/>
    <property type="molecule type" value="Genomic_DNA"/>
</dbReference>
<keyword evidence="14" id="KW-0753">Steroid metabolism</keyword>
<feature type="domain" description="FAD dependent oxidoreductase" evidence="18">
    <location>
        <begin position="31"/>
        <end position="61"/>
    </location>
</feature>
<keyword evidence="7 16" id="KW-0256">Endoplasmic reticulum</keyword>
<dbReference type="FunFam" id="3.50.50.60:FF:000166">
    <property type="entry name" value="Squalene monooxygenase Erg1"/>
    <property type="match status" value="1"/>
</dbReference>
<dbReference type="VEuPathDB" id="FungiDB:BTJ68_05955"/>
<keyword evidence="12 16" id="KW-0560">Oxidoreductase</keyword>
<accession>A0A3M7H5U4</accession>
<evidence type="ECO:0000256" key="9">
    <source>
        <dbReference type="ARBA" id="ARBA00022848"/>
    </source>
</evidence>
<comment type="cofactor">
    <cofactor evidence="1 16">
        <name>FAD</name>
        <dbReference type="ChEBI" id="CHEBI:57692"/>
    </cofactor>
</comment>
<evidence type="ECO:0000256" key="2">
    <source>
        <dbReference type="ARBA" id="ARBA00004154"/>
    </source>
</evidence>
<keyword evidence="9" id="KW-0492">Microsome</keyword>
<dbReference type="SUPFAM" id="SSF51905">
    <property type="entry name" value="FAD/NAD(P)-binding domain"/>
    <property type="match status" value="1"/>
</dbReference>
<dbReference type="OrthoDB" id="1678617at2759"/>
<comment type="catalytic activity">
    <reaction evidence="16">
        <text>squalene + reduced [NADPH--hemoprotein reductase] + O2 = (S)-2,3-epoxysqualene + oxidized [NADPH--hemoprotein reductase] + H2O + H(+)</text>
        <dbReference type="Rhea" id="RHEA:25282"/>
        <dbReference type="Rhea" id="RHEA-COMP:11964"/>
        <dbReference type="Rhea" id="RHEA-COMP:11965"/>
        <dbReference type="ChEBI" id="CHEBI:15377"/>
        <dbReference type="ChEBI" id="CHEBI:15378"/>
        <dbReference type="ChEBI" id="CHEBI:15379"/>
        <dbReference type="ChEBI" id="CHEBI:15440"/>
        <dbReference type="ChEBI" id="CHEBI:15441"/>
        <dbReference type="ChEBI" id="CHEBI:57618"/>
        <dbReference type="ChEBI" id="CHEBI:58210"/>
        <dbReference type="EC" id="1.14.14.17"/>
    </reaction>
</comment>
<feature type="transmembrane region" description="Helical" evidence="16">
    <location>
        <begin position="483"/>
        <end position="502"/>
    </location>
</feature>
<dbReference type="GO" id="GO:0004506">
    <property type="term" value="F:squalene monooxygenase activity"/>
    <property type="evidence" value="ECO:0007669"/>
    <property type="project" value="UniProtKB-UniRule"/>
</dbReference>
<dbReference type="Pfam" id="PF01266">
    <property type="entry name" value="DAO"/>
    <property type="match status" value="1"/>
</dbReference>
<evidence type="ECO:0000256" key="8">
    <source>
        <dbReference type="ARBA" id="ARBA00022827"/>
    </source>
</evidence>
<keyword evidence="13 16" id="KW-0472">Membrane</keyword>
<sequence length="507" mass="56256">MHYRGPKHDLMPIQEKKRLAKERRQIHHDADVVIVGAGILGCAIAVALGNQGRSVILLERSLKEPDRIVGELLQPGGVAALEKLGMRDCLEEIDAIKVFGYDVIYYGDEVRIPYPANVHEGGSGEGQEKETDVSHTDEMRGMKRKRPEGRSFHHGRFIQRLRQKAMQNENVEVFEATATDLVRNDYNGQILGVEATMQGEADCFFGGLTIIADGYASKFRKQFREDTPVVRSKFWGLELIDAKLPMPNHGHVVLGDGAPVLLYQIGTHETRALVDIPDGLPSASVANGGVKGHLKNVVLPSLPAEVRPSFEAAIERDRLRSMPNSWLPPTTNRQPGMIMLGDAMNMRHPLTGGGMTVAFNDAVLLADLLSPANVPMLNDTDLVLRQMKVFHWKRKDLTSVINILAQALYSLFAADDAQLKALQMGCFQYFRLGGNCIDGPVGLLAGIIRQPFVLFYHFFAVALYAMWIYIVKSGNPLTIPARLVMSVGVFWKACVVIFPYIFSEIRT</sequence>
<evidence type="ECO:0000256" key="7">
    <source>
        <dbReference type="ARBA" id="ARBA00022824"/>
    </source>
</evidence>
<name>A0A3M7H5U4_HORWE</name>
<keyword evidence="5 16" id="KW-0285">Flavoprotein</keyword>
<keyword evidence="10" id="KW-0444">Lipid biosynthesis</keyword>
<evidence type="ECO:0000256" key="3">
    <source>
        <dbReference type="ARBA" id="ARBA00004477"/>
    </source>
</evidence>
<dbReference type="Proteomes" id="UP000281677">
    <property type="component" value="Unassembled WGS sequence"/>
</dbReference>
<dbReference type="Pfam" id="PF08491">
    <property type="entry name" value="SE"/>
    <property type="match status" value="1"/>
</dbReference>
<dbReference type="InterPro" id="IPR036188">
    <property type="entry name" value="FAD/NAD-bd_sf"/>
</dbReference>
<keyword evidence="8 16" id="KW-0274">FAD</keyword>
<keyword evidence="11 16" id="KW-1133">Transmembrane helix</keyword>
<dbReference type="UniPathway" id="UPA00767">
    <property type="reaction ID" value="UER00752"/>
</dbReference>
<evidence type="ECO:0000256" key="11">
    <source>
        <dbReference type="ARBA" id="ARBA00022989"/>
    </source>
</evidence>
<dbReference type="GO" id="GO:0006696">
    <property type="term" value="P:ergosterol biosynthetic process"/>
    <property type="evidence" value="ECO:0007669"/>
    <property type="project" value="TreeGrafter"/>
</dbReference>
<evidence type="ECO:0000313" key="23">
    <source>
        <dbReference type="Proteomes" id="UP000281677"/>
    </source>
</evidence>
<dbReference type="EC" id="1.14.14.17" evidence="16"/>
<evidence type="ECO:0000256" key="10">
    <source>
        <dbReference type="ARBA" id="ARBA00022955"/>
    </source>
</evidence>
<reference evidence="22 23" key="1">
    <citation type="journal article" date="2018" name="BMC Genomics">
        <title>Genomic evidence for intraspecific hybridization in a clonal and extremely halotolerant yeast.</title>
        <authorList>
            <person name="Gostincar C."/>
            <person name="Stajich J.E."/>
            <person name="Zupancic J."/>
            <person name="Zalar P."/>
            <person name="Gunde-Cimerman N."/>
        </authorList>
    </citation>
    <scope>NUCLEOTIDE SEQUENCE [LARGE SCALE GENOMIC DNA]</scope>
    <source>
        <strain evidence="21 23">EXF-120</strain>
        <strain evidence="20 22">EXF-562</strain>
    </source>
</reference>
<gene>
    <name evidence="21" type="ORF">D0859_03782</name>
    <name evidence="20" type="ORF">D0860_04629</name>
</gene>
<feature type="transmembrane region" description="Helical" evidence="16">
    <location>
        <begin position="30"/>
        <end position="49"/>
    </location>
</feature>
<comment type="similarity">
    <text evidence="4 16">Belongs to the squalene monooxygenase family.</text>
</comment>
<evidence type="ECO:0000256" key="16">
    <source>
        <dbReference type="RuleBase" id="RU367121"/>
    </source>
</evidence>
<proteinExistence type="inferred from homology"/>
<evidence type="ECO:0000259" key="18">
    <source>
        <dbReference type="Pfam" id="PF01266"/>
    </source>
</evidence>
<dbReference type="Proteomes" id="UP000280598">
    <property type="component" value="Unassembled WGS sequence"/>
</dbReference>
<evidence type="ECO:0000256" key="15">
    <source>
        <dbReference type="ARBA" id="ARBA00029435"/>
    </source>
</evidence>
<evidence type="ECO:0000256" key="1">
    <source>
        <dbReference type="ARBA" id="ARBA00001974"/>
    </source>
</evidence>
<evidence type="ECO:0000313" key="20">
    <source>
        <dbReference type="EMBL" id="RMZ08576.1"/>
    </source>
</evidence>
<evidence type="ECO:0000313" key="22">
    <source>
        <dbReference type="Proteomes" id="UP000280598"/>
    </source>
</evidence>
<evidence type="ECO:0000313" key="21">
    <source>
        <dbReference type="EMBL" id="RMZ32115.1"/>
    </source>
</evidence>
<dbReference type="Gene3D" id="3.50.50.60">
    <property type="entry name" value="FAD/NAD(P)-binding domain"/>
    <property type="match status" value="1"/>
</dbReference>
<evidence type="ECO:0000256" key="4">
    <source>
        <dbReference type="ARBA" id="ARBA00008802"/>
    </source>
</evidence>
<dbReference type="InterPro" id="IPR013698">
    <property type="entry name" value="Squalene_epoxidase"/>
</dbReference>
<evidence type="ECO:0000256" key="14">
    <source>
        <dbReference type="ARBA" id="ARBA00023221"/>
    </source>
</evidence>
<keyword evidence="6 16" id="KW-0812">Transmembrane</keyword>